<protein>
    <submittedName>
        <fullName evidence="3">Methyltransferase</fullName>
    </submittedName>
</protein>
<dbReference type="Gene3D" id="3.40.50.150">
    <property type="entry name" value="Vaccinia Virus protein VP39"/>
    <property type="match status" value="1"/>
</dbReference>
<keyword evidence="1" id="KW-0808">Transferase</keyword>
<name>A0A9X0REB6_VIBME</name>
<comment type="caution">
    <text evidence="3">The sequence shown here is derived from an EMBL/GenBank/DDBJ whole genome shotgun (WGS) entry which is preliminary data.</text>
</comment>
<dbReference type="AlphaFoldDB" id="A0A9X0REB6"/>
<dbReference type="GO" id="GO:0032259">
    <property type="term" value="P:methylation"/>
    <property type="evidence" value="ECO:0007669"/>
    <property type="project" value="UniProtKB-KW"/>
</dbReference>
<dbReference type="InterPro" id="IPR013217">
    <property type="entry name" value="Methyltransf_12"/>
</dbReference>
<accession>A0A9X0REB6</accession>
<dbReference type="EMBL" id="JACRUP010000021">
    <property type="protein sequence ID" value="MBC5852960.1"/>
    <property type="molecule type" value="Genomic_DNA"/>
</dbReference>
<dbReference type="SUPFAM" id="SSF53335">
    <property type="entry name" value="S-adenosyl-L-methionine-dependent methyltransferases"/>
    <property type="match status" value="1"/>
</dbReference>
<dbReference type="RefSeq" id="WP_158137415.1">
    <property type="nucleotide sequence ID" value="NZ_CP046821.1"/>
</dbReference>
<dbReference type="PANTHER" id="PTHR43861:SF3">
    <property type="entry name" value="PUTATIVE (AFU_ORTHOLOGUE AFUA_2G14390)-RELATED"/>
    <property type="match status" value="1"/>
</dbReference>
<dbReference type="PANTHER" id="PTHR43861">
    <property type="entry name" value="TRANS-ACONITATE 2-METHYLTRANSFERASE-RELATED"/>
    <property type="match status" value="1"/>
</dbReference>
<keyword evidence="3" id="KW-0489">Methyltransferase</keyword>
<dbReference type="InterPro" id="IPR029063">
    <property type="entry name" value="SAM-dependent_MTases_sf"/>
</dbReference>
<dbReference type="GO" id="GO:0008168">
    <property type="term" value="F:methyltransferase activity"/>
    <property type="evidence" value="ECO:0007669"/>
    <property type="project" value="UniProtKB-KW"/>
</dbReference>
<sequence length="193" mass="21527">MVHDWDNLAKNWENNTTNTMFVQQVFQQLKTLTSLDGKHILDYGCGTGFLSQMMSPLAKTIVALDSSESMIEELDKKELPNVEPVVDSLTRGLVAQHPAFRKQFDLVIAASVCAYVDDFPQVVEIIYSLLDQGGLFIQWDWLADNALADHHLHELNVRQAFTQAGFTTIEVAQAFVIATPDGPQAAFFALGRK</sequence>
<evidence type="ECO:0000259" key="2">
    <source>
        <dbReference type="Pfam" id="PF08242"/>
    </source>
</evidence>
<organism evidence="3 4">
    <name type="scientific">Vibrio metschnikovii</name>
    <dbReference type="NCBI Taxonomy" id="28172"/>
    <lineage>
        <taxon>Bacteria</taxon>
        <taxon>Pseudomonadati</taxon>
        <taxon>Pseudomonadota</taxon>
        <taxon>Gammaproteobacteria</taxon>
        <taxon>Vibrionales</taxon>
        <taxon>Vibrionaceae</taxon>
        <taxon>Vibrio</taxon>
    </lineage>
</organism>
<dbReference type="CDD" id="cd02440">
    <property type="entry name" value="AdoMet_MTases"/>
    <property type="match status" value="1"/>
</dbReference>
<proteinExistence type="predicted"/>
<reference evidence="3" key="1">
    <citation type="submission" date="2020-08" db="EMBL/GenBank/DDBJ databases">
        <title>Genome Sequencing and Pan-Genome Analysis of Migratory bird Vibrio Strains, Inner Mongolia.</title>
        <authorList>
            <person name="Zheng L."/>
        </authorList>
    </citation>
    <scope>NUCLEOTIDE SEQUENCE</scope>
    <source>
        <strain evidence="3">M13F</strain>
    </source>
</reference>
<evidence type="ECO:0000256" key="1">
    <source>
        <dbReference type="ARBA" id="ARBA00022679"/>
    </source>
</evidence>
<dbReference type="Proteomes" id="UP000615796">
    <property type="component" value="Unassembled WGS sequence"/>
</dbReference>
<feature type="domain" description="Methyltransferase type 12" evidence="2">
    <location>
        <begin position="41"/>
        <end position="136"/>
    </location>
</feature>
<keyword evidence="4" id="KW-1185">Reference proteome</keyword>
<evidence type="ECO:0000313" key="3">
    <source>
        <dbReference type="EMBL" id="MBC5852960.1"/>
    </source>
</evidence>
<evidence type="ECO:0000313" key="4">
    <source>
        <dbReference type="Proteomes" id="UP000615796"/>
    </source>
</evidence>
<dbReference type="Pfam" id="PF08242">
    <property type="entry name" value="Methyltransf_12"/>
    <property type="match status" value="1"/>
</dbReference>
<gene>
    <name evidence="3" type="ORF">H8Q88_18925</name>
</gene>